<dbReference type="PRINTS" id="PR01183">
    <property type="entry name" value="RIBORDTASEM1"/>
</dbReference>
<keyword evidence="7 9" id="KW-0215">Deoxyribonucleotide synthesis</keyword>
<dbReference type="STRING" id="1157962.A0A250XJS5"/>
<dbReference type="SUPFAM" id="SSF48168">
    <property type="entry name" value="R1 subunit of ribonucleotide reductase, N-terminal domain"/>
    <property type="match status" value="1"/>
</dbReference>
<dbReference type="SUPFAM" id="SSF51998">
    <property type="entry name" value="PFL-like glycyl radical enzymes"/>
    <property type="match status" value="1"/>
</dbReference>
<dbReference type="Pfam" id="PF00317">
    <property type="entry name" value="Ribonuc_red_lgN"/>
    <property type="match status" value="1"/>
</dbReference>
<comment type="caution">
    <text evidence="11">The sequence shown here is derived from an EMBL/GenBank/DDBJ whole genome shotgun (WGS) entry which is preliminary data.</text>
</comment>
<evidence type="ECO:0000313" key="12">
    <source>
        <dbReference type="Proteomes" id="UP000232323"/>
    </source>
</evidence>
<reference evidence="11 12" key="1">
    <citation type="submission" date="2017-08" db="EMBL/GenBank/DDBJ databases">
        <title>Acidophilic green algal genome provides insights into adaptation to an acidic environment.</title>
        <authorList>
            <person name="Hirooka S."/>
            <person name="Hirose Y."/>
            <person name="Kanesaki Y."/>
            <person name="Higuchi S."/>
            <person name="Fujiwara T."/>
            <person name="Onuma R."/>
            <person name="Era A."/>
            <person name="Ohbayashi R."/>
            <person name="Uzuka A."/>
            <person name="Nozaki H."/>
            <person name="Yoshikawa H."/>
            <person name="Miyagishima S.Y."/>
        </authorList>
    </citation>
    <scope>NUCLEOTIDE SEQUENCE [LARGE SCALE GENOMIC DNA]</scope>
    <source>
        <strain evidence="11 12">NIES-2499</strain>
    </source>
</reference>
<keyword evidence="6 9" id="KW-0560">Oxidoreductase</keyword>
<dbReference type="InterPro" id="IPR039718">
    <property type="entry name" value="Rrm1"/>
</dbReference>
<sequence>MDPNGTVLADCDLFLTPLMSAIWPELALSIVDYRFRNLDAYERLAESFGREGAYVASDSTIEDDFTAYPELKMYRTCVSMTAAWSTYRALRNVDWLRNKGYALMSSFASYLRPEVHVKPCGSLATFKSVGIACVESIEDSSLANRCLTLAMRSACETSYELGLEADESWVLIANALKVSRDEQDTPRFDLIPCRQAAPVLEPLLLSVPYYEDCLDPVDPVQNLEKWGDRKRSLRCSSAVNDCLIATVSGRAAQVYEEYVQRFEEEFEKLVRDLTVGPWGVIRDMDLNLCDWKYASDMEQRIRQCKWKGIADNKQRTASVKLGLSLKELRSEDLIISFFPMHVKKRNGSLEAVSFDKVLARISNLSKDLRVNVYDIAQKVCSRIYDGVNTSELDELAAQMCSSMVLDAPDYGRLASRLIVSNHHKLTPDTFAACCERLGSLLSTEVHDVVSRFHQRLQQCICYDRDFEFDYFGFKTLEKAYLMRLDGIIIERPQHLFMRVSIGIHGHDIDRVIETYQLMSLRYFVHATPTLFNAGCAHNQNSSCYLLGIESDSIEGIFNTVQECAQISKYAGGIGMHIHNVRGKGSRIRGTNGNSSGIVPMLRTFNATARYVNQAGRRNGSIAVFLEPWHVDVMEFLELRLNFGREDERTRDLFMCMWVPDLFMHRVRENSNWTLMCPDECPGLADVHGSEFDKLYTTYEAEGRGRKKVSAVQLWLKVLESQMETGIPYIGYKDAVNRKNNQMNLGTIKSSNLCMEIMEFSSPEEIAVCNLASVCLPTFVTDSKFDFQELHRVVKIVTRNLDRIIDVNKYPLEKARRSNMRHRPIGIGVQGLADAFFLLRIPFESPKAARINLEIFETMYHAALEASIEIAEEHEASGLHNMFESRAGPYESFVGSPANKGVLQFDMWGEQPTTRYDDWELLRSRLKNGAGMRNSLLIAPMPTASTSQIMGFNECFEPITSNMYTRQTLAGDFVIVNRHLVKDLENLKLWSPEMKHKIMAGNGSVQNIKEIPEDIKELYKTAWEIKQKTLIDMAAERGRYVCQSQSMNLFMEAPEFSKLSSMHFYAWSKGLKTGIYYLRSRAKARAQQFTVEPVCQRGCESCSA</sequence>
<dbReference type="OrthoDB" id="3000483at2759"/>
<dbReference type="SUPFAM" id="SSF48208">
    <property type="entry name" value="Six-hairpin glycosidases"/>
    <property type="match status" value="1"/>
</dbReference>
<dbReference type="GO" id="GO:0004748">
    <property type="term" value="F:ribonucleoside-diphosphate reductase activity, thioredoxin disulfide as acceptor"/>
    <property type="evidence" value="ECO:0007669"/>
    <property type="project" value="UniProtKB-EC"/>
</dbReference>
<accession>A0A250XJS5</accession>
<dbReference type="GO" id="GO:0009263">
    <property type="term" value="P:deoxyribonucleotide biosynthetic process"/>
    <property type="evidence" value="ECO:0007669"/>
    <property type="project" value="UniProtKB-KW"/>
</dbReference>
<dbReference type="Pfam" id="PF02867">
    <property type="entry name" value="Ribonuc_red_lgC"/>
    <property type="match status" value="1"/>
</dbReference>
<feature type="domain" description="ATP-cone" evidence="10">
    <location>
        <begin position="340"/>
        <end position="428"/>
    </location>
</feature>
<keyword evidence="5 8" id="KW-0067">ATP-binding</keyword>
<evidence type="ECO:0000313" key="11">
    <source>
        <dbReference type="EMBL" id="GAX83327.1"/>
    </source>
</evidence>
<dbReference type="GO" id="GO:0005975">
    <property type="term" value="P:carbohydrate metabolic process"/>
    <property type="evidence" value="ECO:0007669"/>
    <property type="project" value="InterPro"/>
</dbReference>
<evidence type="ECO:0000256" key="7">
    <source>
        <dbReference type="ARBA" id="ARBA00023116"/>
    </source>
</evidence>
<dbReference type="EMBL" id="BEGY01000096">
    <property type="protein sequence ID" value="GAX83327.1"/>
    <property type="molecule type" value="Genomic_DNA"/>
</dbReference>
<dbReference type="Proteomes" id="UP000232323">
    <property type="component" value="Unassembled WGS sequence"/>
</dbReference>
<keyword evidence="4 8" id="KW-0547">Nucleotide-binding</keyword>
<evidence type="ECO:0000256" key="5">
    <source>
        <dbReference type="ARBA" id="ARBA00022840"/>
    </source>
</evidence>
<comment type="function">
    <text evidence="9">Provides the precursors necessary for DNA synthesis. Catalyzes the biosynthesis of deoxyribonucleotides from the corresponding ribonucleotides.</text>
</comment>
<dbReference type="CDD" id="cd01679">
    <property type="entry name" value="RNR_I"/>
    <property type="match status" value="1"/>
</dbReference>
<dbReference type="InterPro" id="IPR008926">
    <property type="entry name" value="RNR_R1-su_N"/>
</dbReference>
<dbReference type="InterPro" id="IPR005144">
    <property type="entry name" value="ATP-cone_dom"/>
</dbReference>
<keyword evidence="12" id="KW-1185">Reference proteome</keyword>
<dbReference type="NCBIfam" id="TIGR02506">
    <property type="entry name" value="NrdE_NrdA"/>
    <property type="match status" value="1"/>
</dbReference>
<dbReference type="PANTHER" id="PTHR11573:SF6">
    <property type="entry name" value="RIBONUCLEOSIDE-DIPHOSPHATE REDUCTASE LARGE SUBUNIT"/>
    <property type="match status" value="1"/>
</dbReference>
<evidence type="ECO:0000256" key="4">
    <source>
        <dbReference type="ARBA" id="ARBA00022741"/>
    </source>
</evidence>
<dbReference type="AlphaFoldDB" id="A0A250XJS5"/>
<dbReference type="GO" id="GO:0005971">
    <property type="term" value="C:ribonucleoside-diphosphate reductase complex"/>
    <property type="evidence" value="ECO:0007669"/>
    <property type="project" value="TreeGrafter"/>
</dbReference>
<evidence type="ECO:0000256" key="1">
    <source>
        <dbReference type="ARBA" id="ARBA00010406"/>
    </source>
</evidence>
<dbReference type="InterPro" id="IPR012341">
    <property type="entry name" value="6hp_glycosidase-like_sf"/>
</dbReference>
<dbReference type="Gene3D" id="3.20.70.20">
    <property type="match status" value="1"/>
</dbReference>
<evidence type="ECO:0000256" key="8">
    <source>
        <dbReference type="PROSITE-ProRule" id="PRU00492"/>
    </source>
</evidence>
<protein>
    <recommendedName>
        <fullName evidence="2 9">Ribonucleoside-diphosphate reductase</fullName>
        <ecNumber evidence="2 9">1.17.4.1</ecNumber>
    </recommendedName>
</protein>
<evidence type="ECO:0000256" key="6">
    <source>
        <dbReference type="ARBA" id="ARBA00023002"/>
    </source>
</evidence>
<dbReference type="GO" id="GO:0005524">
    <property type="term" value="F:ATP binding"/>
    <property type="evidence" value="ECO:0007669"/>
    <property type="project" value="UniProtKB-UniRule"/>
</dbReference>
<dbReference type="InterPro" id="IPR000788">
    <property type="entry name" value="RNR_lg_C"/>
</dbReference>
<name>A0A250XJS5_9CHLO</name>
<comment type="similarity">
    <text evidence="1 9">Belongs to the ribonucleoside diphosphate reductase large chain family.</text>
</comment>
<evidence type="ECO:0000256" key="2">
    <source>
        <dbReference type="ARBA" id="ARBA00012274"/>
    </source>
</evidence>
<dbReference type="PANTHER" id="PTHR11573">
    <property type="entry name" value="RIBONUCLEOSIDE-DIPHOSPHATE REDUCTASE LARGE CHAIN"/>
    <property type="match status" value="1"/>
</dbReference>
<keyword evidence="3" id="KW-0021">Allosteric enzyme</keyword>
<gene>
    <name evidence="11" type="ORF">CEUSTIGMA_g10753.t1</name>
</gene>
<evidence type="ECO:0000256" key="3">
    <source>
        <dbReference type="ARBA" id="ARBA00022533"/>
    </source>
</evidence>
<dbReference type="Pfam" id="PF03477">
    <property type="entry name" value="ATP-cone"/>
    <property type="match status" value="1"/>
</dbReference>
<dbReference type="InterPro" id="IPR008928">
    <property type="entry name" value="6-hairpin_glycosidase_sf"/>
</dbReference>
<organism evidence="11 12">
    <name type="scientific">Chlamydomonas eustigma</name>
    <dbReference type="NCBI Taxonomy" id="1157962"/>
    <lineage>
        <taxon>Eukaryota</taxon>
        <taxon>Viridiplantae</taxon>
        <taxon>Chlorophyta</taxon>
        <taxon>core chlorophytes</taxon>
        <taxon>Chlorophyceae</taxon>
        <taxon>CS clade</taxon>
        <taxon>Chlamydomonadales</taxon>
        <taxon>Chlamydomonadaceae</taxon>
        <taxon>Chlamydomonas</taxon>
    </lineage>
</organism>
<proteinExistence type="inferred from homology"/>
<dbReference type="EC" id="1.17.4.1" evidence="2 9"/>
<evidence type="ECO:0000259" key="10">
    <source>
        <dbReference type="PROSITE" id="PS51161"/>
    </source>
</evidence>
<dbReference type="Gene3D" id="1.50.10.10">
    <property type="match status" value="1"/>
</dbReference>
<comment type="catalytic activity">
    <reaction evidence="9">
        <text>a 2'-deoxyribonucleoside 5'-diphosphate + [thioredoxin]-disulfide + H2O = a ribonucleoside 5'-diphosphate + [thioredoxin]-dithiol</text>
        <dbReference type="Rhea" id="RHEA:23252"/>
        <dbReference type="Rhea" id="RHEA-COMP:10698"/>
        <dbReference type="Rhea" id="RHEA-COMP:10700"/>
        <dbReference type="ChEBI" id="CHEBI:15377"/>
        <dbReference type="ChEBI" id="CHEBI:29950"/>
        <dbReference type="ChEBI" id="CHEBI:50058"/>
        <dbReference type="ChEBI" id="CHEBI:57930"/>
        <dbReference type="ChEBI" id="CHEBI:73316"/>
        <dbReference type="EC" id="1.17.4.1"/>
    </reaction>
</comment>
<dbReference type="InterPro" id="IPR013509">
    <property type="entry name" value="RNR_lsu_N"/>
</dbReference>
<dbReference type="PROSITE" id="PS51161">
    <property type="entry name" value="ATP_CONE"/>
    <property type="match status" value="1"/>
</dbReference>
<dbReference type="InterPro" id="IPR013346">
    <property type="entry name" value="NrdE_NrdA_C"/>
</dbReference>
<dbReference type="UniPathway" id="UPA00326"/>
<evidence type="ECO:0000256" key="9">
    <source>
        <dbReference type="RuleBase" id="RU003410"/>
    </source>
</evidence>